<dbReference type="RefSeq" id="WP_132310237.1">
    <property type="nucleotide sequence ID" value="NZ_SMAR01000008.1"/>
</dbReference>
<comment type="caution">
    <text evidence="2">The sequence shown here is derived from an EMBL/GenBank/DDBJ whole genome shotgun (WGS) entry which is preliminary data.</text>
</comment>
<evidence type="ECO:0000313" key="3">
    <source>
        <dbReference type="Proteomes" id="UP000295097"/>
    </source>
</evidence>
<evidence type="ECO:0000259" key="1">
    <source>
        <dbReference type="Pfam" id="PF09356"/>
    </source>
</evidence>
<dbReference type="Pfam" id="PF09356">
    <property type="entry name" value="Phage_BR0599"/>
    <property type="match status" value="1"/>
</dbReference>
<proteinExistence type="predicted"/>
<accession>A0A4R3NUI5</accession>
<gene>
    <name evidence="2" type="ORF">EDC90_1008118</name>
</gene>
<dbReference type="AlphaFoldDB" id="A0A4R3NUI5"/>
<dbReference type="NCBIfam" id="TIGR02218">
    <property type="entry name" value="phg_TIGR02218"/>
    <property type="match status" value="1"/>
</dbReference>
<sequence>MRTLSPGLKTHLQADATTLCYCWRLIRKDGHVLGFTEHDCDLGFAGTTFLAASGFAASETVHEEGFSAVSNQVAGGFSSAAIDEAELAAGSYDGAKVEVYLVNWARPEDHQRLDIYEIGEVSRQAGAFKAELRSVTHRLSQPQGRSFSRRCDAELGDSRCGVDVAHSGLQMTGAIADVDTETRLVVSGGAVFPNGFFSFGVLVFESGQLAGQKADIEVNKTVGGAMQVDLWLPLERVPETGDAVRLVAGCDKAFSTCRNKFSNQLNFRGFPHMPGADFAYSYVDGESTHDGSVLFK</sequence>
<name>A0A4R3NUI5_9HYPH</name>
<keyword evidence="3" id="KW-1185">Reference proteome</keyword>
<dbReference type="InterPro" id="IPR018964">
    <property type="entry name" value="Phage_phiJL001_Gp84_C"/>
</dbReference>
<organism evidence="2 3">
    <name type="scientific">Martelella mediterranea</name>
    <dbReference type="NCBI Taxonomy" id="293089"/>
    <lineage>
        <taxon>Bacteria</taxon>
        <taxon>Pseudomonadati</taxon>
        <taxon>Pseudomonadota</taxon>
        <taxon>Alphaproteobacteria</taxon>
        <taxon>Hyphomicrobiales</taxon>
        <taxon>Aurantimonadaceae</taxon>
        <taxon>Martelella</taxon>
    </lineage>
</organism>
<dbReference type="Proteomes" id="UP000295097">
    <property type="component" value="Unassembled WGS sequence"/>
</dbReference>
<protein>
    <submittedName>
        <fullName evidence="2">Putative phage protein (TIGR02218 family)</fullName>
    </submittedName>
</protein>
<feature type="domain" description="Bacteriophage phiJL001 Gp84 C-terminal" evidence="1">
    <location>
        <begin position="195"/>
        <end position="277"/>
    </location>
</feature>
<dbReference type="InterPro" id="IPR011928">
    <property type="entry name" value="Phage_phiJL001_Gp84"/>
</dbReference>
<dbReference type="EMBL" id="SMAR01000008">
    <property type="protein sequence ID" value="TCT40978.1"/>
    <property type="molecule type" value="Genomic_DNA"/>
</dbReference>
<dbReference type="Pfam" id="PF09931">
    <property type="entry name" value="Phage_phiJL001_Gp84_N"/>
    <property type="match status" value="1"/>
</dbReference>
<dbReference type="OrthoDB" id="1633386at2"/>
<reference evidence="2 3" key="1">
    <citation type="submission" date="2019-03" db="EMBL/GenBank/DDBJ databases">
        <title>Freshwater and sediment microbial communities from various areas in North America, analyzing microbe dynamics in response to fracking.</title>
        <authorList>
            <person name="Lamendella R."/>
        </authorList>
    </citation>
    <scope>NUCLEOTIDE SEQUENCE [LARGE SCALE GENOMIC DNA]</scope>
    <source>
        <strain evidence="2 3">175.2</strain>
    </source>
</reference>
<evidence type="ECO:0000313" key="2">
    <source>
        <dbReference type="EMBL" id="TCT40978.1"/>
    </source>
</evidence>